<dbReference type="InterPro" id="IPR011042">
    <property type="entry name" value="6-blade_b-propeller_TolB-like"/>
</dbReference>
<dbReference type="InterPro" id="IPR036116">
    <property type="entry name" value="FN3_sf"/>
</dbReference>
<dbReference type="EMBL" id="DTHG01000048">
    <property type="protein sequence ID" value="HGW91691.1"/>
    <property type="molecule type" value="Genomic_DNA"/>
</dbReference>
<evidence type="ECO:0000259" key="1">
    <source>
        <dbReference type="PROSITE" id="PS50853"/>
    </source>
</evidence>
<dbReference type="CDD" id="cd00063">
    <property type="entry name" value="FN3"/>
    <property type="match status" value="1"/>
</dbReference>
<organism evidence="2">
    <name type="scientific">candidate division WOR-3 bacterium</name>
    <dbReference type="NCBI Taxonomy" id="2052148"/>
    <lineage>
        <taxon>Bacteria</taxon>
        <taxon>Bacteria division WOR-3</taxon>
    </lineage>
</organism>
<evidence type="ECO:0000313" key="2">
    <source>
        <dbReference type="EMBL" id="HGW91691.1"/>
    </source>
</evidence>
<proteinExistence type="predicted"/>
<gene>
    <name evidence="2" type="ORF">ENV67_04020</name>
</gene>
<dbReference type="SUPFAM" id="SSF101898">
    <property type="entry name" value="NHL repeat"/>
    <property type="match status" value="1"/>
</dbReference>
<dbReference type="Gene3D" id="2.60.40.10">
    <property type="entry name" value="Immunoglobulins"/>
    <property type="match status" value="1"/>
</dbReference>
<name>A0A7C4UA70_UNCW3</name>
<protein>
    <recommendedName>
        <fullName evidence="1">Fibronectin type-III domain-containing protein</fullName>
    </recommendedName>
</protein>
<reference evidence="2" key="1">
    <citation type="journal article" date="2020" name="mSystems">
        <title>Genome- and Community-Level Interaction Insights into Carbon Utilization and Element Cycling Functions of Hydrothermarchaeota in Hydrothermal Sediment.</title>
        <authorList>
            <person name="Zhou Z."/>
            <person name="Liu Y."/>
            <person name="Xu W."/>
            <person name="Pan J."/>
            <person name="Luo Z.H."/>
            <person name="Li M."/>
        </authorList>
    </citation>
    <scope>NUCLEOTIDE SEQUENCE [LARGE SCALE GENOMIC DNA]</scope>
    <source>
        <strain evidence="2">SpSt-780</strain>
    </source>
</reference>
<dbReference type="InterPro" id="IPR013783">
    <property type="entry name" value="Ig-like_fold"/>
</dbReference>
<feature type="domain" description="Fibronectin type-III" evidence="1">
    <location>
        <begin position="314"/>
        <end position="416"/>
    </location>
</feature>
<dbReference type="SUPFAM" id="SSF49265">
    <property type="entry name" value="Fibronectin type III"/>
    <property type="match status" value="1"/>
</dbReference>
<dbReference type="PROSITE" id="PS50853">
    <property type="entry name" value="FN3"/>
    <property type="match status" value="1"/>
</dbReference>
<dbReference type="Gene3D" id="2.120.10.30">
    <property type="entry name" value="TolB, C-terminal domain"/>
    <property type="match status" value="1"/>
</dbReference>
<sequence length="512" mass="58852">MDKHYGEKNAVFWDPIDAYRVYFTEDSFALFVLDNTWERILWMSCKVPRSLGFSITRVKRFGGTINATGTFQLPLRIEGDPFYNIYVADTNRIVHLKFERFDDTIKIMNTFAGPYQGIYLSKVRDISISTSWILSGIIAARSVLWILDKGNNRYVKLNISTDSPMFIRALPLSIISGEEIVAIEGVDSVYGPLWAPKFKSYVYLIGNDKIYLLEENDTSGGYVNLLSVLYFPNAKFSAADYGYGNALYVVDSSKNMILCLSKDLSRSYFAYYDVNALSENVYNIAVDRDEVITFAPFLGSTGMDFFKIDLSNIPNDNPLNLSASTYEDKIILEWNEYTDIKSGFQEYIIQKKEENGVWEKVGSIPVTFTPQRISWTDYNVQYGKSYYYRVYGYKTDYYSKPAEIGPISPPLLSPPTNLTASFEDTIVRLTWEDNSLKNKSYFVGKISYGANRFTGVEDTAMYYFGDQFPGDMEEYIDRIRTGGKTIYWVAAIDSSYYYWFSIFDTMYIQILL</sequence>
<dbReference type="AlphaFoldDB" id="A0A7C4UA70"/>
<comment type="caution">
    <text evidence="2">The sequence shown here is derived from an EMBL/GenBank/DDBJ whole genome shotgun (WGS) entry which is preliminary data.</text>
</comment>
<accession>A0A7C4UA70</accession>
<dbReference type="InterPro" id="IPR003961">
    <property type="entry name" value="FN3_dom"/>
</dbReference>